<dbReference type="Proteomes" id="UP001497382">
    <property type="component" value="Unassembled WGS sequence"/>
</dbReference>
<dbReference type="AlphaFoldDB" id="A0AAV2BUU1"/>
<name>A0AAV2BUU1_9ARAC</name>
<reference evidence="1 2" key="1">
    <citation type="submission" date="2024-04" db="EMBL/GenBank/DDBJ databases">
        <authorList>
            <person name="Rising A."/>
            <person name="Reimegard J."/>
            <person name="Sonavane S."/>
            <person name="Akerstrom W."/>
            <person name="Nylinder S."/>
            <person name="Hedman E."/>
            <person name="Kallberg Y."/>
        </authorList>
    </citation>
    <scope>NUCLEOTIDE SEQUENCE [LARGE SCALE GENOMIC DNA]</scope>
</reference>
<gene>
    <name evidence="1" type="ORF">LARSCL_LOCUS21134</name>
</gene>
<accession>A0AAV2BUU1</accession>
<protein>
    <submittedName>
        <fullName evidence="1">Uncharacterized protein</fullName>
    </submittedName>
</protein>
<evidence type="ECO:0000313" key="1">
    <source>
        <dbReference type="EMBL" id="CAL1299073.1"/>
    </source>
</evidence>
<comment type="caution">
    <text evidence="1">The sequence shown here is derived from an EMBL/GenBank/DDBJ whole genome shotgun (WGS) entry which is preliminary data.</text>
</comment>
<organism evidence="1 2">
    <name type="scientific">Larinioides sclopetarius</name>
    <dbReference type="NCBI Taxonomy" id="280406"/>
    <lineage>
        <taxon>Eukaryota</taxon>
        <taxon>Metazoa</taxon>
        <taxon>Ecdysozoa</taxon>
        <taxon>Arthropoda</taxon>
        <taxon>Chelicerata</taxon>
        <taxon>Arachnida</taxon>
        <taxon>Araneae</taxon>
        <taxon>Araneomorphae</taxon>
        <taxon>Entelegynae</taxon>
        <taxon>Araneoidea</taxon>
        <taxon>Araneidae</taxon>
        <taxon>Larinioides</taxon>
    </lineage>
</organism>
<feature type="non-terminal residue" evidence="1">
    <location>
        <position position="81"/>
    </location>
</feature>
<keyword evidence="2" id="KW-1185">Reference proteome</keyword>
<proteinExistence type="predicted"/>
<evidence type="ECO:0000313" key="2">
    <source>
        <dbReference type="Proteomes" id="UP001497382"/>
    </source>
</evidence>
<sequence length="81" mass="9550">MNSEEEYIMRMVPEKEMMKNVLDWINQCEFEKYDSYDDFCYDESTCYPSTTTCTDASDAKANGSEARELCNKMKDINNDLR</sequence>
<dbReference type="EMBL" id="CAXIEN010000484">
    <property type="protein sequence ID" value="CAL1299073.1"/>
    <property type="molecule type" value="Genomic_DNA"/>
</dbReference>